<organism evidence="1 2">
    <name type="scientific">Spiromyces aspiralis</name>
    <dbReference type="NCBI Taxonomy" id="68401"/>
    <lineage>
        <taxon>Eukaryota</taxon>
        <taxon>Fungi</taxon>
        <taxon>Fungi incertae sedis</taxon>
        <taxon>Zoopagomycota</taxon>
        <taxon>Kickxellomycotina</taxon>
        <taxon>Kickxellomycetes</taxon>
        <taxon>Kickxellales</taxon>
        <taxon>Kickxellaceae</taxon>
        <taxon>Spiromyces</taxon>
    </lineage>
</organism>
<comment type="caution">
    <text evidence="1">The sequence shown here is derived from an EMBL/GenBank/DDBJ whole genome shotgun (WGS) entry which is preliminary data.</text>
</comment>
<evidence type="ECO:0000313" key="2">
    <source>
        <dbReference type="Proteomes" id="UP001145114"/>
    </source>
</evidence>
<dbReference type="EMBL" id="JAMZIH010003253">
    <property type="protein sequence ID" value="KAJ1676944.1"/>
    <property type="molecule type" value="Genomic_DNA"/>
</dbReference>
<keyword evidence="2" id="KW-1185">Reference proteome</keyword>
<sequence>MLSGRYRSWFGFVRDKVAEDGIARLYRGFAITVVKDIVGFAAFFGLFEITKIELLDLYRNLHMEARRLRSRHLGEDGEVAVRPADAGAQKLTRKEVVELRRRATRPSREEQRRSQEGAEAKSDVLEAIGNSIRAPMVVLPSLLLPPYLGQASCVLIAGAVAALAYQAVDYPLEQLRNYVYTELADTELISVIQKRAHAGSVPVEWRPYRHIWMGLKRHAAKELGANPDHFWTPIRYLYSGWWGVAVRSVPAASIGLVFYEVIKQWLQSDDLQLLAPP</sequence>
<accession>A0ACC1HSN7</accession>
<gene>
    <name evidence="1" type="ORF">EV182_007193</name>
</gene>
<dbReference type="Proteomes" id="UP001145114">
    <property type="component" value="Unassembled WGS sequence"/>
</dbReference>
<proteinExistence type="predicted"/>
<name>A0ACC1HSN7_9FUNG</name>
<evidence type="ECO:0000313" key="1">
    <source>
        <dbReference type="EMBL" id="KAJ1676944.1"/>
    </source>
</evidence>
<protein>
    <submittedName>
        <fullName evidence="1">Uncharacterized protein</fullName>
    </submittedName>
</protein>
<reference evidence="1" key="1">
    <citation type="submission" date="2022-06" db="EMBL/GenBank/DDBJ databases">
        <title>Phylogenomic reconstructions and comparative analyses of Kickxellomycotina fungi.</title>
        <authorList>
            <person name="Reynolds N.K."/>
            <person name="Stajich J.E."/>
            <person name="Barry K."/>
            <person name="Grigoriev I.V."/>
            <person name="Crous P."/>
            <person name="Smith M.E."/>
        </authorList>
    </citation>
    <scope>NUCLEOTIDE SEQUENCE</scope>
    <source>
        <strain evidence="1">RSA 2271</strain>
    </source>
</reference>